<keyword evidence="3" id="KW-1185">Reference proteome</keyword>
<reference evidence="2 3" key="1">
    <citation type="submission" date="2021-05" db="EMBL/GenBank/DDBJ databases">
        <authorList>
            <person name="Zhang Z.D."/>
            <person name="Osman G."/>
        </authorList>
    </citation>
    <scope>NUCLEOTIDE SEQUENCE [LARGE SCALE GENOMIC DNA]</scope>
    <source>
        <strain evidence="2 3">KCTC 32217</strain>
    </source>
</reference>
<sequence>MKKGLLVLALCGFAFVGVQAQTTTPPTEPQTEINQDRVKIAPDDLPQAVRNSISEKDDVRDLRITEAYQVTNMEGELHYEVHFDKAGEAVTKKYDAQGNEVRED</sequence>
<evidence type="ECO:0008006" key="4">
    <source>
        <dbReference type="Google" id="ProtNLM"/>
    </source>
</evidence>
<dbReference type="Gene3D" id="3.10.450.360">
    <property type="match status" value="1"/>
</dbReference>
<feature type="chain" id="PRO_5042848956" description="PepSY domain-containing protein" evidence="1">
    <location>
        <begin position="21"/>
        <end position="104"/>
    </location>
</feature>
<keyword evidence="1" id="KW-0732">Signal</keyword>
<organism evidence="2 3">
    <name type="scientific">Litoribacter ruber</name>
    <dbReference type="NCBI Taxonomy" id="702568"/>
    <lineage>
        <taxon>Bacteria</taxon>
        <taxon>Pseudomonadati</taxon>
        <taxon>Bacteroidota</taxon>
        <taxon>Cytophagia</taxon>
        <taxon>Cytophagales</taxon>
        <taxon>Cyclobacteriaceae</taxon>
        <taxon>Litoribacter</taxon>
    </lineage>
</organism>
<dbReference type="EMBL" id="JAHCMY010000007">
    <property type="protein sequence ID" value="MBS9524889.1"/>
    <property type="molecule type" value="Genomic_DNA"/>
</dbReference>
<comment type="caution">
    <text evidence="2">The sequence shown here is derived from an EMBL/GenBank/DDBJ whole genome shotgun (WGS) entry which is preliminary data.</text>
</comment>
<evidence type="ECO:0000313" key="3">
    <source>
        <dbReference type="Proteomes" id="UP001319104"/>
    </source>
</evidence>
<protein>
    <recommendedName>
        <fullName evidence="4">PepSY domain-containing protein</fullName>
    </recommendedName>
</protein>
<name>A0AAP2CJI7_9BACT</name>
<dbReference type="RefSeq" id="WP_213945753.1">
    <property type="nucleotide sequence ID" value="NZ_JAHBGI010000007.1"/>
</dbReference>
<gene>
    <name evidence="2" type="ORF">KI659_12795</name>
</gene>
<dbReference type="Proteomes" id="UP001319104">
    <property type="component" value="Unassembled WGS sequence"/>
</dbReference>
<evidence type="ECO:0000313" key="2">
    <source>
        <dbReference type="EMBL" id="MBS9524889.1"/>
    </source>
</evidence>
<dbReference type="AlphaFoldDB" id="A0AAP2CJI7"/>
<proteinExistence type="predicted"/>
<feature type="signal peptide" evidence="1">
    <location>
        <begin position="1"/>
        <end position="20"/>
    </location>
</feature>
<accession>A0AAP2CJI7</accession>
<evidence type="ECO:0000256" key="1">
    <source>
        <dbReference type="SAM" id="SignalP"/>
    </source>
</evidence>